<proteinExistence type="predicted"/>
<evidence type="ECO:0000313" key="1">
    <source>
        <dbReference type="EMBL" id="KKN01384.1"/>
    </source>
</evidence>
<sequence>MKVAKFTGTNYKYRPIDELPKNLWYWDEE</sequence>
<reference evidence="1" key="1">
    <citation type="journal article" date="2015" name="Nature">
        <title>Complex archaea that bridge the gap between prokaryotes and eukaryotes.</title>
        <authorList>
            <person name="Spang A."/>
            <person name="Saw J.H."/>
            <person name="Jorgensen S.L."/>
            <person name="Zaremba-Niedzwiedzka K."/>
            <person name="Martijn J."/>
            <person name="Lind A.E."/>
            <person name="van Eijk R."/>
            <person name="Schleper C."/>
            <person name="Guy L."/>
            <person name="Ettema T.J."/>
        </authorList>
    </citation>
    <scope>NUCLEOTIDE SEQUENCE</scope>
</reference>
<comment type="caution">
    <text evidence="1">The sequence shown here is derived from an EMBL/GenBank/DDBJ whole genome shotgun (WGS) entry which is preliminary data.</text>
</comment>
<gene>
    <name evidence="1" type="ORF">LCGC14_1128330</name>
</gene>
<organism evidence="1">
    <name type="scientific">marine sediment metagenome</name>
    <dbReference type="NCBI Taxonomy" id="412755"/>
    <lineage>
        <taxon>unclassified sequences</taxon>
        <taxon>metagenomes</taxon>
        <taxon>ecological metagenomes</taxon>
    </lineage>
</organism>
<accession>A0A0F9M6M6</accession>
<protein>
    <submittedName>
        <fullName evidence="1">Uncharacterized protein</fullName>
    </submittedName>
</protein>
<dbReference type="EMBL" id="LAZR01005268">
    <property type="protein sequence ID" value="KKN01384.1"/>
    <property type="molecule type" value="Genomic_DNA"/>
</dbReference>
<name>A0A0F9M6M6_9ZZZZ</name>
<dbReference type="AlphaFoldDB" id="A0A0F9M6M6"/>